<organism evidence="1 2">
    <name type="scientific">Paraflavisolibacter caeni</name>
    <dbReference type="NCBI Taxonomy" id="2982496"/>
    <lineage>
        <taxon>Bacteria</taxon>
        <taxon>Pseudomonadati</taxon>
        <taxon>Bacteroidota</taxon>
        <taxon>Chitinophagia</taxon>
        <taxon>Chitinophagales</taxon>
        <taxon>Chitinophagaceae</taxon>
        <taxon>Paraflavisolibacter</taxon>
    </lineage>
</organism>
<gene>
    <name evidence="1" type="ORF">OCK74_13160</name>
</gene>
<reference evidence="1" key="1">
    <citation type="submission" date="2022-09" db="EMBL/GenBank/DDBJ databases">
        <authorList>
            <person name="Yuan C."/>
            <person name="Ke Z."/>
        </authorList>
    </citation>
    <scope>NUCLEOTIDE SEQUENCE</scope>
    <source>
        <strain evidence="1">LB-8</strain>
    </source>
</reference>
<sequence length="257" mass="28741">MKKQLLFVFCAALIAITGCKKDNEDNDTSGTVTSKLVKRIIETENGVSTTYNITYNGDRRITSYKSTDNSEITNFTYDANGNVTKVENLEDGTKNIFEFSYNNGRPVTGELKSYEMVGSQQGDLIATLRLEYTVSNDLVTEIKAHIEGEEDEDDMEITYVLTYQNGNLTKVQSQGLGASTTTYTYGNKKPIFPATFKYILDPSGFSTQFFAKNDILTTTYDFPGSTMDATITNTYTYDSNGYVLTSNDGEKQVKFEY</sequence>
<dbReference type="Gene3D" id="2.180.10.10">
    <property type="entry name" value="RHS repeat-associated core"/>
    <property type="match status" value="1"/>
</dbReference>
<evidence type="ECO:0000313" key="1">
    <source>
        <dbReference type="EMBL" id="MCU7550066.1"/>
    </source>
</evidence>
<keyword evidence="2" id="KW-1185">Reference proteome</keyword>
<dbReference type="PROSITE" id="PS51257">
    <property type="entry name" value="PROKAR_LIPOPROTEIN"/>
    <property type="match status" value="1"/>
</dbReference>
<evidence type="ECO:0000313" key="2">
    <source>
        <dbReference type="Proteomes" id="UP001155483"/>
    </source>
</evidence>
<protein>
    <recommendedName>
        <fullName evidence="3">DUF4595 domain-containing protein</fullName>
    </recommendedName>
</protein>
<dbReference type="Proteomes" id="UP001155483">
    <property type="component" value="Unassembled WGS sequence"/>
</dbReference>
<proteinExistence type="predicted"/>
<comment type="caution">
    <text evidence="1">The sequence shown here is derived from an EMBL/GenBank/DDBJ whole genome shotgun (WGS) entry which is preliminary data.</text>
</comment>
<dbReference type="EMBL" id="JAOTIF010000009">
    <property type="protein sequence ID" value="MCU7550066.1"/>
    <property type="molecule type" value="Genomic_DNA"/>
</dbReference>
<accession>A0A9X2XWN2</accession>
<evidence type="ECO:0008006" key="3">
    <source>
        <dbReference type="Google" id="ProtNLM"/>
    </source>
</evidence>
<dbReference type="AlphaFoldDB" id="A0A9X2XWN2"/>
<dbReference type="RefSeq" id="WP_279297506.1">
    <property type="nucleotide sequence ID" value="NZ_JAOTIF010000009.1"/>
</dbReference>
<reference evidence="1" key="2">
    <citation type="submission" date="2023-04" db="EMBL/GenBank/DDBJ databases">
        <title>Paracnuella aquatica gen. nov., sp. nov., a member of the family Chitinophagaceae isolated from a hot spring.</title>
        <authorList>
            <person name="Wang C."/>
        </authorList>
    </citation>
    <scope>NUCLEOTIDE SEQUENCE</scope>
    <source>
        <strain evidence="1">LB-8</strain>
    </source>
</reference>
<name>A0A9X2XWN2_9BACT</name>